<dbReference type="KEGG" id="nta:107785722"/>
<reference evidence="1" key="1">
    <citation type="submission" date="2025-08" db="UniProtKB">
        <authorList>
            <consortium name="RefSeq"/>
        </authorList>
    </citation>
    <scope>IDENTIFICATION</scope>
</reference>
<dbReference type="PANTHER" id="PTHR33223:SF11">
    <property type="entry name" value="ELEMENT PROTEIN, PUTATIVE-RELATED"/>
    <property type="match status" value="1"/>
</dbReference>
<name>A0A1S3ZE62_TOBAC</name>
<dbReference type="OrthoDB" id="1737504at2759"/>
<dbReference type="AlphaFoldDB" id="A0A1S3ZE62"/>
<accession>A0A1S3ZE62</accession>
<dbReference type="PANTHER" id="PTHR33223">
    <property type="entry name" value="CCHC-TYPE DOMAIN-CONTAINING PROTEIN"/>
    <property type="match status" value="1"/>
</dbReference>
<evidence type="ECO:0008006" key="2">
    <source>
        <dbReference type="Google" id="ProtNLM"/>
    </source>
</evidence>
<organism evidence="1">
    <name type="scientific">Nicotiana tabacum</name>
    <name type="common">Common tobacco</name>
    <dbReference type="NCBI Taxonomy" id="4097"/>
    <lineage>
        <taxon>Eukaryota</taxon>
        <taxon>Viridiplantae</taxon>
        <taxon>Streptophyta</taxon>
        <taxon>Embryophyta</taxon>
        <taxon>Tracheophyta</taxon>
        <taxon>Spermatophyta</taxon>
        <taxon>Magnoliopsida</taxon>
        <taxon>eudicotyledons</taxon>
        <taxon>Gunneridae</taxon>
        <taxon>Pentapetalae</taxon>
        <taxon>asterids</taxon>
        <taxon>lamiids</taxon>
        <taxon>Solanales</taxon>
        <taxon>Solanaceae</taxon>
        <taxon>Nicotianoideae</taxon>
        <taxon>Nicotianeae</taxon>
        <taxon>Nicotiana</taxon>
    </lineage>
</organism>
<dbReference type="RefSeq" id="XP_016462576.1">
    <property type="nucleotide sequence ID" value="XM_016607090.1"/>
</dbReference>
<protein>
    <recommendedName>
        <fullName evidence="2">Retrotransposon gag domain-containing protein</fullName>
    </recommendedName>
</protein>
<sequence>MQHEPVLERPDECDLGTDPSVMKVLEELTKRIESGEKKITRGLISSRAHPPILKGVDSKKFVQRPFLSSAAPKPIPKKFRMPDILKYNGTTDSNEHSTSYTCVVKGNDLKDDEIESVLLKKFRETLSKGAMMWYHNLPPNLMDSFAMLADSFVKVHVGAIKVATKKSDIFKVKQRENEMLRKFAFIQGLNERSLIASKQLKQNLVEYPTATWADALNKESKSTEREWRSGKERYQPNFKDQRDILWRNIPRNDRGVDRRQKSRGLMSKIGFNGHSRSVEAPRLSEYNFNIDVSDIVLAMGRFRDTRWPKPTHSDPSRRNPNLMCEYHGIRGHSTDDCRQLREEVARLINEGHLREFLSNQAKNHCRERNAKGKNEPEEPQHVIHMIVGGADAPHGPVIK</sequence>
<evidence type="ECO:0000313" key="1">
    <source>
        <dbReference type="RefSeq" id="XP_016462576.1"/>
    </source>
</evidence>
<dbReference type="OMA" id="ARRCEDN"/>
<dbReference type="PaxDb" id="4097-A0A1S3ZE62"/>
<gene>
    <name evidence="1" type="primary">LOC107785722</name>
</gene>
<proteinExistence type="predicted"/>